<comment type="caution">
    <text evidence="1">The sequence shown here is derived from an EMBL/GenBank/DDBJ whole genome shotgun (WGS) entry which is preliminary data.</text>
</comment>
<accession>A0A484AM78</accession>
<feature type="non-terminal residue" evidence="1">
    <location>
        <position position="126"/>
    </location>
</feature>
<evidence type="ECO:0000313" key="2">
    <source>
        <dbReference type="Proteomes" id="UP000295192"/>
    </source>
</evidence>
<dbReference type="EMBL" id="LSRL02008286">
    <property type="protein sequence ID" value="TDG38203.1"/>
    <property type="molecule type" value="Genomic_DNA"/>
</dbReference>
<evidence type="ECO:0008006" key="3">
    <source>
        <dbReference type="Google" id="ProtNLM"/>
    </source>
</evidence>
<dbReference type="InterPro" id="IPR036397">
    <property type="entry name" value="RNaseH_sf"/>
</dbReference>
<evidence type="ECO:0000313" key="1">
    <source>
        <dbReference type="EMBL" id="TDG38203.1"/>
    </source>
</evidence>
<dbReference type="InterPro" id="IPR012337">
    <property type="entry name" value="RNaseH-like_sf"/>
</dbReference>
<keyword evidence="2" id="KW-1185">Reference proteome</keyword>
<dbReference type="SUPFAM" id="SSF53098">
    <property type="entry name" value="Ribonuclease H-like"/>
    <property type="match status" value="1"/>
</dbReference>
<dbReference type="Proteomes" id="UP000295192">
    <property type="component" value="Unassembled WGS sequence"/>
</dbReference>
<dbReference type="InterPro" id="IPR052160">
    <property type="entry name" value="Gypsy_RT_Integrase-like"/>
</dbReference>
<dbReference type="GO" id="GO:0003676">
    <property type="term" value="F:nucleic acid binding"/>
    <property type="evidence" value="ECO:0007669"/>
    <property type="project" value="InterPro"/>
</dbReference>
<organism evidence="1 2">
    <name type="scientific">Drosophila navojoa</name>
    <name type="common">Fruit fly</name>
    <dbReference type="NCBI Taxonomy" id="7232"/>
    <lineage>
        <taxon>Eukaryota</taxon>
        <taxon>Metazoa</taxon>
        <taxon>Ecdysozoa</taxon>
        <taxon>Arthropoda</taxon>
        <taxon>Hexapoda</taxon>
        <taxon>Insecta</taxon>
        <taxon>Pterygota</taxon>
        <taxon>Neoptera</taxon>
        <taxon>Endopterygota</taxon>
        <taxon>Diptera</taxon>
        <taxon>Brachycera</taxon>
        <taxon>Muscomorpha</taxon>
        <taxon>Ephydroidea</taxon>
        <taxon>Drosophilidae</taxon>
        <taxon>Drosophila</taxon>
    </lineage>
</organism>
<name>A0A484AM78_DRONA</name>
<dbReference type="STRING" id="7232.A0A484AM78"/>
<sequence length="126" mass="13815">MGGVGAVEESHYRTAAAGVPGTYTQRGTQDIRLRQRHTICEQKLQGVHGISGVTLQYTTPYSPQENPTERTNRTVKTMIAQYIEGHQSSWDELVPEITLAVNSSVADSTGFTPAFLMLGREPRLPA</sequence>
<protein>
    <recommendedName>
        <fullName evidence="3">Integrase catalytic domain-containing protein</fullName>
    </recommendedName>
</protein>
<reference evidence="1 2" key="1">
    <citation type="journal article" date="2019" name="J. Hered.">
        <title>An Improved Genome Assembly for Drosophila navojoa, the Basal Species in the mojavensis Cluster.</title>
        <authorList>
            <person name="Vanderlinde T."/>
            <person name="Dupim E.G."/>
            <person name="Nazario-Yepiz N.O."/>
            <person name="Carvalho A.B."/>
        </authorList>
    </citation>
    <scope>NUCLEOTIDE SEQUENCE [LARGE SCALE GENOMIC DNA]</scope>
    <source>
        <strain evidence="1">Navoj_Jal97</strain>
        <tissue evidence="1">Whole organism</tissue>
    </source>
</reference>
<dbReference type="AlphaFoldDB" id="A0A484AM78"/>
<gene>
    <name evidence="1" type="ORF">AWZ03_015375</name>
</gene>
<dbReference type="PANTHER" id="PTHR47266">
    <property type="entry name" value="ENDONUCLEASE-RELATED"/>
    <property type="match status" value="1"/>
</dbReference>
<proteinExistence type="predicted"/>
<dbReference type="Gene3D" id="3.30.420.10">
    <property type="entry name" value="Ribonuclease H-like superfamily/Ribonuclease H"/>
    <property type="match status" value="1"/>
</dbReference>